<dbReference type="EMBL" id="JBHSWI010000001">
    <property type="protein sequence ID" value="MFC6644015.1"/>
    <property type="molecule type" value="Genomic_DNA"/>
</dbReference>
<keyword evidence="4" id="KW-0012">Acyltransferase</keyword>
<comment type="caution">
    <text evidence="4">The sequence shown here is derived from an EMBL/GenBank/DDBJ whole genome shotgun (WGS) entry which is preliminary data.</text>
</comment>
<feature type="transmembrane region" description="Helical" evidence="2">
    <location>
        <begin position="353"/>
        <end position="371"/>
    </location>
</feature>
<keyword evidence="5" id="KW-1185">Reference proteome</keyword>
<dbReference type="Pfam" id="PF01757">
    <property type="entry name" value="Acyl_transf_3"/>
    <property type="match status" value="1"/>
</dbReference>
<feature type="domain" description="Acyltransferase 3" evidence="3">
    <location>
        <begin position="5"/>
        <end position="369"/>
    </location>
</feature>
<proteinExistence type="predicted"/>
<feature type="transmembrane region" description="Helical" evidence="2">
    <location>
        <begin position="190"/>
        <end position="208"/>
    </location>
</feature>
<protein>
    <submittedName>
        <fullName evidence="4">Acyltransferase family protein</fullName>
        <ecNumber evidence="4">2.3.-.-</ecNumber>
    </submittedName>
</protein>
<feature type="transmembrane region" description="Helical" evidence="2">
    <location>
        <begin position="12"/>
        <end position="30"/>
    </location>
</feature>
<dbReference type="InterPro" id="IPR050879">
    <property type="entry name" value="Acyltransferase_3"/>
</dbReference>
<evidence type="ECO:0000256" key="2">
    <source>
        <dbReference type="SAM" id="Phobius"/>
    </source>
</evidence>
<feature type="transmembrane region" description="Helical" evidence="2">
    <location>
        <begin position="280"/>
        <end position="301"/>
    </location>
</feature>
<name>A0ABW1Z6I4_9BACT</name>
<feature type="transmembrane region" description="Helical" evidence="2">
    <location>
        <begin position="36"/>
        <end position="57"/>
    </location>
</feature>
<keyword evidence="2" id="KW-1133">Transmembrane helix</keyword>
<evidence type="ECO:0000313" key="4">
    <source>
        <dbReference type="EMBL" id="MFC6644015.1"/>
    </source>
</evidence>
<keyword evidence="2" id="KW-0472">Membrane</keyword>
<feature type="region of interest" description="Disordered" evidence="1">
    <location>
        <begin position="377"/>
        <end position="413"/>
    </location>
</feature>
<dbReference type="PANTHER" id="PTHR23028">
    <property type="entry name" value="ACETYLTRANSFERASE"/>
    <property type="match status" value="1"/>
</dbReference>
<evidence type="ECO:0000259" key="3">
    <source>
        <dbReference type="Pfam" id="PF01757"/>
    </source>
</evidence>
<dbReference type="PANTHER" id="PTHR23028:SF53">
    <property type="entry name" value="ACYL_TRANSF_3 DOMAIN-CONTAINING PROTEIN"/>
    <property type="match status" value="1"/>
</dbReference>
<dbReference type="GO" id="GO:0016746">
    <property type="term" value="F:acyltransferase activity"/>
    <property type="evidence" value="ECO:0007669"/>
    <property type="project" value="UniProtKB-KW"/>
</dbReference>
<keyword evidence="2" id="KW-0812">Transmembrane</keyword>
<accession>A0ABW1Z6I4</accession>
<feature type="transmembrane region" description="Helical" evidence="2">
    <location>
        <begin position="214"/>
        <end position="234"/>
    </location>
</feature>
<feature type="transmembrane region" description="Helical" evidence="2">
    <location>
        <begin position="78"/>
        <end position="97"/>
    </location>
</feature>
<dbReference type="Proteomes" id="UP001596391">
    <property type="component" value="Unassembled WGS sequence"/>
</dbReference>
<feature type="transmembrane region" description="Helical" evidence="2">
    <location>
        <begin position="321"/>
        <end position="341"/>
    </location>
</feature>
<gene>
    <name evidence="4" type="ORF">ACFQBQ_00055</name>
</gene>
<feature type="transmembrane region" description="Helical" evidence="2">
    <location>
        <begin position="246"/>
        <end position="268"/>
    </location>
</feature>
<dbReference type="RefSeq" id="WP_390233341.1">
    <property type="nucleotide sequence ID" value="NZ_JBHSWI010000001.1"/>
</dbReference>
<sequence length="413" mass="45865">MRRIPELDGLRAIAILLVIGCHYAPIANSLGRWPAFGWVGVDLFFALSGYLITTILLGMRHKPQPYRTFYARRFARIFPPYFAVIAFITALSVGRHLDVLNLREVFKQVFFLEAFSPSRDLPLLASLLHPVRTIQQLPPLMTGAHHLHAAIPGLPPAMGAVPGIFWSLSIEEYFYVVWAPIALRFRRSGIVIAGICICLLSIFFRWQHPAVSSYFGMFTHFDGLIYGSFLALLLEHWRKQDLLQKQVALSLIGVAAVAVLAVVLYLIHPIAGMEVRESPLFLVFGLTALDIACAALVGVLVVKAESPWWLSRVLNSYPFQYLGTISYTLYLVHIIAAWFIYEGLSRSLHIHHYGWLEVIASFVLAVALARASSLRGKAGPALEGPTVPLGASSEGARPQLEGRASSNSRRRSP</sequence>
<keyword evidence="4" id="KW-0808">Transferase</keyword>
<dbReference type="InterPro" id="IPR002656">
    <property type="entry name" value="Acyl_transf_3_dom"/>
</dbReference>
<organism evidence="4 5">
    <name type="scientific">Granulicella cerasi</name>
    <dbReference type="NCBI Taxonomy" id="741063"/>
    <lineage>
        <taxon>Bacteria</taxon>
        <taxon>Pseudomonadati</taxon>
        <taxon>Acidobacteriota</taxon>
        <taxon>Terriglobia</taxon>
        <taxon>Terriglobales</taxon>
        <taxon>Acidobacteriaceae</taxon>
        <taxon>Granulicella</taxon>
    </lineage>
</organism>
<evidence type="ECO:0000313" key="5">
    <source>
        <dbReference type="Proteomes" id="UP001596391"/>
    </source>
</evidence>
<evidence type="ECO:0000256" key="1">
    <source>
        <dbReference type="SAM" id="MobiDB-lite"/>
    </source>
</evidence>
<reference evidence="5" key="1">
    <citation type="journal article" date="2019" name="Int. J. Syst. Evol. Microbiol.">
        <title>The Global Catalogue of Microorganisms (GCM) 10K type strain sequencing project: providing services to taxonomists for standard genome sequencing and annotation.</title>
        <authorList>
            <consortium name="The Broad Institute Genomics Platform"/>
            <consortium name="The Broad Institute Genome Sequencing Center for Infectious Disease"/>
            <person name="Wu L."/>
            <person name="Ma J."/>
        </authorList>
    </citation>
    <scope>NUCLEOTIDE SEQUENCE [LARGE SCALE GENOMIC DNA]</scope>
    <source>
        <strain evidence="5">CGMCC 1.16026</strain>
    </source>
</reference>
<dbReference type="EC" id="2.3.-.-" evidence="4"/>